<organism evidence="2 3">
    <name type="scientific">Panagrellus redivivus</name>
    <name type="common">Microworm</name>
    <dbReference type="NCBI Taxonomy" id="6233"/>
    <lineage>
        <taxon>Eukaryota</taxon>
        <taxon>Metazoa</taxon>
        <taxon>Ecdysozoa</taxon>
        <taxon>Nematoda</taxon>
        <taxon>Chromadorea</taxon>
        <taxon>Rhabditida</taxon>
        <taxon>Tylenchina</taxon>
        <taxon>Panagrolaimomorpha</taxon>
        <taxon>Panagrolaimoidea</taxon>
        <taxon>Panagrolaimidae</taxon>
        <taxon>Panagrellus</taxon>
    </lineage>
</organism>
<evidence type="ECO:0000313" key="2">
    <source>
        <dbReference type="Proteomes" id="UP000492821"/>
    </source>
</evidence>
<sequence length="262" mass="27396">MPNFDGKVAIVTGSSSGIGAATALYLAKNGARVVLHGRDPIKLQSTGSELISQGTPSENFTSVTGDIDHDSTQDALVKSAIEHFGHLDILVNNAGIMQKPGIHVANDVNNFDYLFGVNLRAPYRLAMQALPYLESRKGNIVNVSSIGAVAAFPDNVPYGATKAGLDSVTKALANVGGPKGVRVNGVHPGPTKTDFLLRFGYSETENTEVYDAFAQATLLGRSSTPLEQAKLIAFLASDDASFITGTVIANDGGFLAKASTSL</sequence>
<dbReference type="Gene3D" id="3.40.50.720">
    <property type="entry name" value="NAD(P)-binding Rossmann-like Domain"/>
    <property type="match status" value="1"/>
</dbReference>
<name>A0A7E4V7T6_PANRE</name>
<reference evidence="3" key="2">
    <citation type="submission" date="2020-10" db="UniProtKB">
        <authorList>
            <consortium name="WormBaseParasite"/>
        </authorList>
    </citation>
    <scope>IDENTIFICATION</scope>
</reference>
<dbReference type="PRINTS" id="PR00081">
    <property type="entry name" value="GDHRDH"/>
</dbReference>
<evidence type="ECO:0000313" key="3">
    <source>
        <dbReference type="WBParaSite" id="Pan_g17599.t1"/>
    </source>
</evidence>
<dbReference type="PANTHER" id="PTHR43975:SF2">
    <property type="entry name" value="EG:BACR7A4.14 PROTEIN-RELATED"/>
    <property type="match status" value="1"/>
</dbReference>
<dbReference type="AlphaFoldDB" id="A0A7E4V7T6"/>
<dbReference type="Pfam" id="PF13561">
    <property type="entry name" value="adh_short_C2"/>
    <property type="match status" value="1"/>
</dbReference>
<protein>
    <submittedName>
        <fullName evidence="3">Short-chain dehydrogenase</fullName>
    </submittedName>
</protein>
<dbReference type="InterPro" id="IPR020904">
    <property type="entry name" value="Sc_DH/Rdtase_CS"/>
</dbReference>
<reference evidence="2" key="1">
    <citation type="journal article" date="2013" name="Genetics">
        <title>The draft genome and transcriptome of Panagrellus redivivus are shaped by the harsh demands of a free-living lifestyle.</title>
        <authorList>
            <person name="Srinivasan J."/>
            <person name="Dillman A.R."/>
            <person name="Macchietto M.G."/>
            <person name="Heikkinen L."/>
            <person name="Lakso M."/>
            <person name="Fracchia K.M."/>
            <person name="Antoshechkin I."/>
            <person name="Mortazavi A."/>
            <person name="Wong G."/>
            <person name="Sternberg P.W."/>
        </authorList>
    </citation>
    <scope>NUCLEOTIDE SEQUENCE [LARGE SCALE GENOMIC DNA]</scope>
    <source>
        <strain evidence="2">MT8872</strain>
    </source>
</reference>
<evidence type="ECO:0000256" key="1">
    <source>
        <dbReference type="ARBA" id="ARBA00023002"/>
    </source>
</evidence>
<dbReference type="WBParaSite" id="Pan_g17599.t1">
    <property type="protein sequence ID" value="Pan_g17599.t1"/>
    <property type="gene ID" value="Pan_g17599"/>
</dbReference>
<dbReference type="PANTHER" id="PTHR43975">
    <property type="entry name" value="ZGC:101858"/>
    <property type="match status" value="1"/>
</dbReference>
<dbReference type="InterPro" id="IPR036291">
    <property type="entry name" value="NAD(P)-bd_dom_sf"/>
</dbReference>
<keyword evidence="1" id="KW-0560">Oxidoreductase</keyword>
<proteinExistence type="predicted"/>
<dbReference type="Proteomes" id="UP000492821">
    <property type="component" value="Unassembled WGS sequence"/>
</dbReference>
<dbReference type="GO" id="GO:0016491">
    <property type="term" value="F:oxidoreductase activity"/>
    <property type="evidence" value="ECO:0007669"/>
    <property type="project" value="UniProtKB-KW"/>
</dbReference>
<dbReference type="InterPro" id="IPR002347">
    <property type="entry name" value="SDR_fam"/>
</dbReference>
<dbReference type="FunFam" id="3.40.50.720:FF:000084">
    <property type="entry name" value="Short-chain dehydrogenase reductase"/>
    <property type="match status" value="1"/>
</dbReference>
<dbReference type="SUPFAM" id="SSF51735">
    <property type="entry name" value="NAD(P)-binding Rossmann-fold domains"/>
    <property type="match status" value="1"/>
</dbReference>
<dbReference type="PROSITE" id="PS00061">
    <property type="entry name" value="ADH_SHORT"/>
    <property type="match status" value="1"/>
</dbReference>
<accession>A0A7E4V7T6</accession>
<dbReference type="PRINTS" id="PR00080">
    <property type="entry name" value="SDRFAMILY"/>
</dbReference>
<keyword evidence="2" id="KW-1185">Reference proteome</keyword>